<feature type="domain" description="TonB-dependent receptor-like beta-barrel" evidence="12">
    <location>
        <begin position="501"/>
        <end position="750"/>
    </location>
</feature>
<evidence type="ECO:0000256" key="10">
    <source>
        <dbReference type="PROSITE-ProRule" id="PRU01360"/>
    </source>
</evidence>
<evidence type="ECO:0000313" key="14">
    <source>
        <dbReference type="EMBL" id="SEK18355.1"/>
    </source>
</evidence>
<dbReference type="Proteomes" id="UP000198916">
    <property type="component" value="Unassembled WGS sequence"/>
</dbReference>
<evidence type="ECO:0000256" key="7">
    <source>
        <dbReference type="ARBA" id="ARBA00023136"/>
    </source>
</evidence>
<evidence type="ECO:0000256" key="9">
    <source>
        <dbReference type="ARBA" id="ARBA00023237"/>
    </source>
</evidence>
<dbReference type="InterPro" id="IPR013784">
    <property type="entry name" value="Carb-bd-like_fold"/>
</dbReference>
<evidence type="ECO:0000256" key="2">
    <source>
        <dbReference type="ARBA" id="ARBA00022448"/>
    </source>
</evidence>
<comment type="subcellular location">
    <subcellularLocation>
        <location evidence="1 10">Cell outer membrane</location>
        <topology evidence="1 10">Multi-pass membrane protein</topology>
    </subcellularLocation>
</comment>
<dbReference type="STRING" id="332977.SAMN05421740_10190"/>
<dbReference type="SUPFAM" id="SSF56935">
    <property type="entry name" value="Porins"/>
    <property type="match status" value="1"/>
</dbReference>
<keyword evidence="3 10" id="KW-1134">Transmembrane beta strand</keyword>
<accession>A0A1H7F5D2</accession>
<dbReference type="InterPro" id="IPR037066">
    <property type="entry name" value="Plug_dom_sf"/>
</dbReference>
<evidence type="ECO:0000256" key="11">
    <source>
        <dbReference type="RuleBase" id="RU003357"/>
    </source>
</evidence>
<dbReference type="SUPFAM" id="SSF49452">
    <property type="entry name" value="Starch-binding domain-like"/>
    <property type="match status" value="1"/>
</dbReference>
<dbReference type="GO" id="GO:0015344">
    <property type="term" value="F:siderophore uptake transmembrane transporter activity"/>
    <property type="evidence" value="ECO:0007669"/>
    <property type="project" value="TreeGrafter"/>
</dbReference>
<keyword evidence="8 14" id="KW-0675">Receptor</keyword>
<reference evidence="15" key="1">
    <citation type="submission" date="2016-10" db="EMBL/GenBank/DDBJ databases">
        <authorList>
            <person name="Varghese N."/>
            <person name="Submissions S."/>
        </authorList>
    </citation>
    <scope>NUCLEOTIDE SEQUENCE [LARGE SCALE GENOMIC DNA]</scope>
    <source>
        <strain evidence="15">Jip14</strain>
    </source>
</reference>
<keyword evidence="2 10" id="KW-0813">Transport</keyword>
<keyword evidence="5" id="KW-0732">Signal</keyword>
<evidence type="ECO:0000256" key="3">
    <source>
        <dbReference type="ARBA" id="ARBA00022452"/>
    </source>
</evidence>
<feature type="domain" description="TonB-dependent receptor plug" evidence="13">
    <location>
        <begin position="110"/>
        <end position="208"/>
    </location>
</feature>
<dbReference type="Pfam" id="PF00593">
    <property type="entry name" value="TonB_dep_Rec_b-barrel"/>
    <property type="match status" value="1"/>
</dbReference>
<dbReference type="InterPro" id="IPR036942">
    <property type="entry name" value="Beta-barrel_TonB_sf"/>
</dbReference>
<dbReference type="Pfam" id="PF07715">
    <property type="entry name" value="Plug"/>
    <property type="match status" value="1"/>
</dbReference>
<dbReference type="GO" id="GO:0044718">
    <property type="term" value="P:siderophore transmembrane transport"/>
    <property type="evidence" value="ECO:0007669"/>
    <property type="project" value="TreeGrafter"/>
</dbReference>
<keyword evidence="15" id="KW-1185">Reference proteome</keyword>
<evidence type="ECO:0000256" key="1">
    <source>
        <dbReference type="ARBA" id="ARBA00004571"/>
    </source>
</evidence>
<dbReference type="PANTHER" id="PTHR30069">
    <property type="entry name" value="TONB-DEPENDENT OUTER MEMBRANE RECEPTOR"/>
    <property type="match status" value="1"/>
</dbReference>
<dbReference type="Gene3D" id="2.170.130.10">
    <property type="entry name" value="TonB-dependent receptor, plug domain"/>
    <property type="match status" value="1"/>
</dbReference>
<dbReference type="PROSITE" id="PS52016">
    <property type="entry name" value="TONB_DEPENDENT_REC_3"/>
    <property type="match status" value="1"/>
</dbReference>
<evidence type="ECO:0000259" key="12">
    <source>
        <dbReference type="Pfam" id="PF00593"/>
    </source>
</evidence>
<gene>
    <name evidence="14" type="ORF">SAMN05421740_10190</name>
</gene>
<evidence type="ECO:0000256" key="8">
    <source>
        <dbReference type="ARBA" id="ARBA00023170"/>
    </source>
</evidence>
<dbReference type="Gene3D" id="2.40.170.20">
    <property type="entry name" value="TonB-dependent receptor, beta-barrel domain"/>
    <property type="match status" value="1"/>
</dbReference>
<proteinExistence type="inferred from homology"/>
<dbReference type="AlphaFoldDB" id="A0A1H7F5D2"/>
<keyword evidence="6 11" id="KW-0798">TonB box</keyword>
<dbReference type="Pfam" id="PF13715">
    <property type="entry name" value="CarbopepD_reg_2"/>
    <property type="match status" value="1"/>
</dbReference>
<name>A0A1H7F5D2_9SPHI</name>
<comment type="similarity">
    <text evidence="10 11">Belongs to the TonB-dependent receptor family.</text>
</comment>
<protein>
    <submittedName>
        <fullName evidence="14">Outer membrane cobalamin receptor protein</fullName>
    </submittedName>
</protein>
<evidence type="ECO:0000313" key="15">
    <source>
        <dbReference type="Proteomes" id="UP000198916"/>
    </source>
</evidence>
<organism evidence="14 15">
    <name type="scientific">Parapedobacter koreensis</name>
    <dbReference type="NCBI Taxonomy" id="332977"/>
    <lineage>
        <taxon>Bacteria</taxon>
        <taxon>Pseudomonadati</taxon>
        <taxon>Bacteroidota</taxon>
        <taxon>Sphingobacteriia</taxon>
        <taxon>Sphingobacteriales</taxon>
        <taxon>Sphingobacteriaceae</taxon>
        <taxon>Parapedobacter</taxon>
    </lineage>
</organism>
<dbReference type="GO" id="GO:0030246">
    <property type="term" value="F:carbohydrate binding"/>
    <property type="evidence" value="ECO:0007669"/>
    <property type="project" value="InterPro"/>
</dbReference>
<dbReference type="GO" id="GO:0009279">
    <property type="term" value="C:cell outer membrane"/>
    <property type="evidence" value="ECO:0007669"/>
    <property type="project" value="UniProtKB-SubCell"/>
</dbReference>
<evidence type="ECO:0000256" key="6">
    <source>
        <dbReference type="ARBA" id="ARBA00023077"/>
    </source>
</evidence>
<dbReference type="PANTHER" id="PTHR30069:SF29">
    <property type="entry name" value="HEMOGLOBIN AND HEMOGLOBIN-HAPTOGLOBIN-BINDING PROTEIN 1-RELATED"/>
    <property type="match status" value="1"/>
</dbReference>
<keyword evidence="7 10" id="KW-0472">Membrane</keyword>
<keyword evidence="9 10" id="KW-0998">Cell outer membrane</keyword>
<evidence type="ECO:0000256" key="4">
    <source>
        <dbReference type="ARBA" id="ARBA00022692"/>
    </source>
</evidence>
<evidence type="ECO:0000259" key="13">
    <source>
        <dbReference type="Pfam" id="PF07715"/>
    </source>
</evidence>
<dbReference type="InterPro" id="IPR039426">
    <property type="entry name" value="TonB-dep_rcpt-like"/>
</dbReference>
<dbReference type="InterPro" id="IPR000531">
    <property type="entry name" value="Beta-barrel_TonB"/>
</dbReference>
<dbReference type="InterPro" id="IPR012910">
    <property type="entry name" value="Plug_dom"/>
</dbReference>
<dbReference type="EMBL" id="FNZR01000001">
    <property type="protein sequence ID" value="SEK18355.1"/>
    <property type="molecule type" value="Genomic_DNA"/>
</dbReference>
<evidence type="ECO:0000256" key="5">
    <source>
        <dbReference type="ARBA" id="ARBA00022729"/>
    </source>
</evidence>
<dbReference type="Gene3D" id="2.60.40.1120">
    <property type="entry name" value="Carboxypeptidase-like, regulatory domain"/>
    <property type="match status" value="1"/>
</dbReference>
<keyword evidence="4 10" id="KW-0812">Transmembrane</keyword>
<sequence>MHVYGQSALLSGVVQDEQGQAIPGASVSIGNQFASQITDQSGRFSFSGLRFGNYTLKVTHVGYVAYAEAITLERPKTSVVIQLIAQSTILDDVTVTGKTETQQAREQAIRAVVVDTRAVAEQPATLAELMNRAPGVRIRQSGGLGSQPDISMNGFQGRAVRYFKDGIPLSYLGAGYGIHNIPVNTLERVEVYKGVLPIALGADALGGAVNLISQRQTGNQLNASYEIASFNTHRLTVNAGADFNHGWYGGVEAFYNYSKNNYTAAVMVTDPDTRNQTEQNIELFHNAYKGYYTEGHIGLRNRPWADDLRLSLAYFDTERQQQHPALMTDPYGAVLGKQSSFVPSLHYQSSFFNDKLTIDQFAVANNLDLHTVDTARGYYDWFGQFTPVTGRVGESSRPSLSNVDIWQLTSRTYARWSFNERHALSINYVYMRSRREGEDPYGPRFSGTDIDVLSIPANYAKQVVGVDWSGAFTDQLQFSIMGKGYRYQSRGTESWANRPINLDEEASVSKTYGGVGGSLKYQYAPNTFARFSTEYAYRLPESEELFGDAMWVVPNFSLNPERSLNVNLGFNTRQRLVRYEVNAFYRETKGLILLVPTIAPYAQYRNINNVRGFGVEADAMVTLTNYLQATANVTWQSLRLFGFTSPQDLWRNGTRLQNTPFFFANAGLMNRLEPFANHGQLNTYLHYNFVREFYLQTIPKDAEPDGPLGLWGEAGVESAVIIPNQHLLSGGINYQFPANRYTLGIEVKNLANTRLYDYFRVQRAGRSFHLKLTYQITDKT</sequence>